<organism evidence="1 2">
    <name type="scientific">Dreissena polymorpha</name>
    <name type="common">Zebra mussel</name>
    <name type="synonym">Mytilus polymorpha</name>
    <dbReference type="NCBI Taxonomy" id="45954"/>
    <lineage>
        <taxon>Eukaryota</taxon>
        <taxon>Metazoa</taxon>
        <taxon>Spiralia</taxon>
        <taxon>Lophotrochozoa</taxon>
        <taxon>Mollusca</taxon>
        <taxon>Bivalvia</taxon>
        <taxon>Autobranchia</taxon>
        <taxon>Heteroconchia</taxon>
        <taxon>Euheterodonta</taxon>
        <taxon>Imparidentia</taxon>
        <taxon>Neoheterodontei</taxon>
        <taxon>Myida</taxon>
        <taxon>Dreissenoidea</taxon>
        <taxon>Dreissenidae</taxon>
        <taxon>Dreissena</taxon>
    </lineage>
</organism>
<sequence length="130" mass="14181">MKFVDNLHCCNPAVVSECNFTSIVCVLLLLVKAQLLPLLEGPCGTKNTPFTVAFAIASGFGQCPGLGLWKNLSLSSGNTLGNEYRTLNLDHPYSERLDMSSIHELILSSLLNNLAIRTMALLCHMLEKSN</sequence>
<keyword evidence="2" id="KW-1185">Reference proteome</keyword>
<proteinExistence type="predicted"/>
<dbReference type="EMBL" id="JAIWYP010000007">
    <property type="protein sequence ID" value="KAH3798814.1"/>
    <property type="molecule type" value="Genomic_DNA"/>
</dbReference>
<protein>
    <submittedName>
        <fullName evidence="1">Uncharacterized protein</fullName>
    </submittedName>
</protein>
<dbReference type="Proteomes" id="UP000828390">
    <property type="component" value="Unassembled WGS sequence"/>
</dbReference>
<gene>
    <name evidence="1" type="ORF">DPMN_152417</name>
</gene>
<dbReference type="AlphaFoldDB" id="A0A9D4J7C1"/>
<evidence type="ECO:0000313" key="1">
    <source>
        <dbReference type="EMBL" id="KAH3798814.1"/>
    </source>
</evidence>
<reference evidence="1" key="2">
    <citation type="submission" date="2020-11" db="EMBL/GenBank/DDBJ databases">
        <authorList>
            <person name="McCartney M.A."/>
            <person name="Auch B."/>
            <person name="Kono T."/>
            <person name="Mallez S."/>
            <person name="Becker A."/>
            <person name="Gohl D.M."/>
            <person name="Silverstein K.A.T."/>
            <person name="Koren S."/>
            <person name="Bechman K.B."/>
            <person name="Herman A."/>
            <person name="Abrahante J.E."/>
            <person name="Garbe J."/>
        </authorList>
    </citation>
    <scope>NUCLEOTIDE SEQUENCE</scope>
    <source>
        <strain evidence="1">Duluth1</strain>
        <tissue evidence="1">Whole animal</tissue>
    </source>
</reference>
<comment type="caution">
    <text evidence="1">The sequence shown here is derived from an EMBL/GenBank/DDBJ whole genome shotgun (WGS) entry which is preliminary data.</text>
</comment>
<evidence type="ECO:0000313" key="2">
    <source>
        <dbReference type="Proteomes" id="UP000828390"/>
    </source>
</evidence>
<reference evidence="1" key="1">
    <citation type="journal article" date="2019" name="bioRxiv">
        <title>The Genome of the Zebra Mussel, Dreissena polymorpha: A Resource for Invasive Species Research.</title>
        <authorList>
            <person name="McCartney M.A."/>
            <person name="Auch B."/>
            <person name="Kono T."/>
            <person name="Mallez S."/>
            <person name="Zhang Y."/>
            <person name="Obille A."/>
            <person name="Becker A."/>
            <person name="Abrahante J.E."/>
            <person name="Garbe J."/>
            <person name="Badalamenti J.P."/>
            <person name="Herman A."/>
            <person name="Mangelson H."/>
            <person name="Liachko I."/>
            <person name="Sullivan S."/>
            <person name="Sone E.D."/>
            <person name="Koren S."/>
            <person name="Silverstein K.A.T."/>
            <person name="Beckman K.B."/>
            <person name="Gohl D.M."/>
        </authorList>
    </citation>
    <scope>NUCLEOTIDE SEQUENCE</scope>
    <source>
        <strain evidence="1">Duluth1</strain>
        <tissue evidence="1">Whole animal</tissue>
    </source>
</reference>
<name>A0A9D4J7C1_DREPO</name>
<accession>A0A9D4J7C1</accession>